<feature type="transmembrane region" description="Helical" evidence="9">
    <location>
        <begin position="512"/>
        <end position="533"/>
    </location>
</feature>
<feature type="transmembrane region" description="Helical" evidence="9">
    <location>
        <begin position="445"/>
        <end position="465"/>
    </location>
</feature>
<organism evidence="10 11">
    <name type="scientific">Olsenella absiana</name>
    <dbReference type="NCBI Taxonomy" id="3115222"/>
    <lineage>
        <taxon>Bacteria</taxon>
        <taxon>Bacillati</taxon>
        <taxon>Actinomycetota</taxon>
        <taxon>Coriobacteriia</taxon>
        <taxon>Coriobacteriales</taxon>
        <taxon>Atopobiaceae</taxon>
        <taxon>Olsenella</taxon>
    </lineage>
</organism>
<feature type="transmembrane region" description="Helical" evidence="9">
    <location>
        <begin position="334"/>
        <end position="353"/>
    </location>
</feature>
<dbReference type="PANTHER" id="PTHR47019">
    <property type="entry name" value="LIPID II FLIPPASE MURJ"/>
    <property type="match status" value="1"/>
</dbReference>
<keyword evidence="2" id="KW-1003">Cell membrane</keyword>
<evidence type="ECO:0000256" key="8">
    <source>
        <dbReference type="SAM" id="MobiDB-lite"/>
    </source>
</evidence>
<evidence type="ECO:0000256" key="6">
    <source>
        <dbReference type="ARBA" id="ARBA00022989"/>
    </source>
</evidence>
<feature type="region of interest" description="Disordered" evidence="8">
    <location>
        <begin position="1"/>
        <end position="61"/>
    </location>
</feature>
<feature type="transmembrane region" description="Helical" evidence="9">
    <location>
        <begin position="144"/>
        <end position="169"/>
    </location>
</feature>
<feature type="transmembrane region" description="Helical" evidence="9">
    <location>
        <begin position="539"/>
        <end position="563"/>
    </location>
</feature>
<evidence type="ECO:0000256" key="7">
    <source>
        <dbReference type="ARBA" id="ARBA00023136"/>
    </source>
</evidence>
<feature type="transmembrane region" description="Helical" evidence="9">
    <location>
        <begin position="413"/>
        <end position="433"/>
    </location>
</feature>
<evidence type="ECO:0000256" key="1">
    <source>
        <dbReference type="ARBA" id="ARBA00004651"/>
    </source>
</evidence>
<keyword evidence="7 9" id="KW-0472">Membrane</keyword>
<feature type="compositionally biased region" description="Low complexity" evidence="8">
    <location>
        <begin position="12"/>
        <end position="48"/>
    </location>
</feature>
<dbReference type="CDD" id="cd13123">
    <property type="entry name" value="MATE_MurJ_like"/>
    <property type="match status" value="1"/>
</dbReference>
<dbReference type="EMBL" id="JAZGJQ010000006">
    <property type="protein sequence ID" value="MEE6147600.1"/>
    <property type="molecule type" value="Genomic_DNA"/>
</dbReference>
<keyword evidence="6 9" id="KW-1133">Transmembrane helix</keyword>
<feature type="transmembrane region" description="Helical" evidence="9">
    <location>
        <begin position="189"/>
        <end position="213"/>
    </location>
</feature>
<dbReference type="RefSeq" id="WP_330958369.1">
    <property type="nucleotide sequence ID" value="NZ_JAZGJQ010000006.1"/>
</dbReference>
<name>A0ABU7RAI3_9ACTN</name>
<feature type="transmembrane region" description="Helical" evidence="9">
    <location>
        <begin position="471"/>
        <end position="492"/>
    </location>
</feature>
<feature type="transmembrane region" description="Helical" evidence="9">
    <location>
        <begin position="248"/>
        <end position="272"/>
    </location>
</feature>
<evidence type="ECO:0000256" key="3">
    <source>
        <dbReference type="ARBA" id="ARBA00022692"/>
    </source>
</evidence>
<evidence type="ECO:0000256" key="2">
    <source>
        <dbReference type="ARBA" id="ARBA00022475"/>
    </source>
</evidence>
<evidence type="ECO:0000256" key="5">
    <source>
        <dbReference type="ARBA" id="ARBA00022984"/>
    </source>
</evidence>
<dbReference type="Proteomes" id="UP001332931">
    <property type="component" value="Unassembled WGS sequence"/>
</dbReference>
<dbReference type="InterPro" id="IPR051050">
    <property type="entry name" value="Lipid_II_flippase_MurJ/MviN"/>
</dbReference>
<proteinExistence type="predicted"/>
<keyword evidence="3 9" id="KW-0812">Transmembrane</keyword>
<evidence type="ECO:0000256" key="4">
    <source>
        <dbReference type="ARBA" id="ARBA00022960"/>
    </source>
</evidence>
<keyword evidence="5" id="KW-0573">Peptidoglycan synthesis</keyword>
<comment type="caution">
    <text evidence="10">The sequence shown here is derived from an EMBL/GenBank/DDBJ whole genome shotgun (WGS) entry which is preliminary data.</text>
</comment>
<feature type="transmembrane region" description="Helical" evidence="9">
    <location>
        <begin position="111"/>
        <end position="132"/>
    </location>
</feature>
<sequence>MAEPKHLRRPSGEAGEAGAGAQEAPKGADAAAAAPAAGGSGPDQAGPARPETGDASQDGSAGSVARSAAMMSVLVIISRITGLMRTWGQSIALGVTGLASVYTVANNMPNMLYELVAGGVIMTAFLPTYIQVRKRLGREGSNRYASNLIAIVGLFMLVLTAVSLVFADFVIWTNSAGAAEGFDHDLSVYFFRFFAIEVVLYALSSILSGILNAERDYFWSNAAPIFNNVICTLSFVLYLVFAKSNPTVAILSLALGNPLGVLVQVLLQVPSLKRHGIRLRLLVDFHDPALRDMLSIGLPTLVVTVASFPTVSVMSSAASQVTAAGPSIAYYSRIWYMLPYSVFAVPITVALFTELSQYASDGDMDSFKRGLLFGVNRINFWLVPFMMYLMVFAPELSYLLAAGRIDSQALAEMSVYLVFLATALPAYGVSTLLQKVCSSLHRMMAYAVAAVVGAAVQVAFCLWAVGPFGLAGVAFSSTLYYAAIDVVALFSLRRTLGHVGVSRMAASALRSLVVGLAGAAVGALVLAGVTSALGEVHSLLGSVLYCVAGGVPAVAVTYGLALATKMPESREVKALLRRSRS</sequence>
<keyword evidence="11" id="KW-1185">Reference proteome</keyword>
<reference evidence="10 11" key="1">
    <citation type="submission" date="2024-01" db="EMBL/GenBank/DDBJ databases">
        <title>Description of Olsenella sp. nov., isolated from pig feces.</title>
        <authorList>
            <person name="Chang Y.-H."/>
        </authorList>
    </citation>
    <scope>NUCLEOTIDE SEQUENCE [LARGE SCALE GENOMIC DNA]</scope>
    <source>
        <strain evidence="10 11">YH-ols2223</strain>
    </source>
</reference>
<dbReference type="InterPro" id="IPR004268">
    <property type="entry name" value="MurJ"/>
</dbReference>
<comment type="subcellular location">
    <subcellularLocation>
        <location evidence="1">Cell membrane</location>
        <topology evidence="1">Multi-pass membrane protein</topology>
    </subcellularLocation>
</comment>
<gene>
    <name evidence="10" type="primary">murJ</name>
    <name evidence="10" type="ORF">VXJ25_06365</name>
</gene>
<accession>A0ABU7RAI3</accession>
<feature type="transmembrane region" description="Helical" evidence="9">
    <location>
        <begin position="374"/>
        <end position="393"/>
    </location>
</feature>
<feature type="transmembrane region" description="Helical" evidence="9">
    <location>
        <begin position="293"/>
        <end position="314"/>
    </location>
</feature>
<evidence type="ECO:0000313" key="11">
    <source>
        <dbReference type="Proteomes" id="UP001332931"/>
    </source>
</evidence>
<feature type="transmembrane region" description="Helical" evidence="9">
    <location>
        <begin position="87"/>
        <end position="105"/>
    </location>
</feature>
<protein>
    <submittedName>
        <fullName evidence="10">Murein biosynthesis integral membrane protein MurJ</fullName>
    </submittedName>
</protein>
<keyword evidence="4" id="KW-0133">Cell shape</keyword>
<feature type="transmembrane region" description="Helical" evidence="9">
    <location>
        <begin position="225"/>
        <end position="242"/>
    </location>
</feature>
<evidence type="ECO:0000256" key="9">
    <source>
        <dbReference type="SAM" id="Phobius"/>
    </source>
</evidence>
<evidence type="ECO:0000313" key="10">
    <source>
        <dbReference type="EMBL" id="MEE6147600.1"/>
    </source>
</evidence>
<dbReference type="PRINTS" id="PR01806">
    <property type="entry name" value="VIRFACTRMVIN"/>
</dbReference>
<dbReference type="Pfam" id="PF03023">
    <property type="entry name" value="MurJ"/>
    <property type="match status" value="1"/>
</dbReference>
<dbReference type="PANTHER" id="PTHR47019:SF1">
    <property type="entry name" value="LIPID II FLIPPASE MURJ"/>
    <property type="match status" value="1"/>
</dbReference>